<keyword evidence="5" id="KW-1185">Reference proteome</keyword>
<evidence type="ECO:0000256" key="3">
    <source>
        <dbReference type="ARBA" id="ARBA00022801"/>
    </source>
</evidence>
<organism evidence="4 5">
    <name type="scientific">Campylobacter corcagiensis</name>
    <dbReference type="NCBI Taxonomy" id="1448857"/>
    <lineage>
        <taxon>Bacteria</taxon>
        <taxon>Pseudomonadati</taxon>
        <taxon>Campylobacterota</taxon>
        <taxon>Epsilonproteobacteria</taxon>
        <taxon>Campylobacterales</taxon>
        <taxon>Campylobacteraceae</taxon>
        <taxon>Campylobacter</taxon>
    </lineage>
</organism>
<dbReference type="InterPro" id="IPR008201">
    <property type="entry name" value="HepT-like"/>
</dbReference>
<evidence type="ECO:0000256" key="2">
    <source>
        <dbReference type="ARBA" id="ARBA00022722"/>
    </source>
</evidence>
<dbReference type="GO" id="GO:0016787">
    <property type="term" value="F:hydrolase activity"/>
    <property type="evidence" value="ECO:0007669"/>
    <property type="project" value="UniProtKB-KW"/>
</dbReference>
<accession>A0A7M1LDX6</accession>
<dbReference type="AlphaFoldDB" id="A0A7M1LDX6"/>
<reference evidence="4 5" key="1">
    <citation type="submission" date="2020-10" db="EMBL/GenBank/DDBJ databases">
        <title>Campylobacter and Helicobacter PacBio genomes.</title>
        <authorList>
            <person name="Lane C."/>
        </authorList>
    </citation>
    <scope>NUCLEOTIDE SEQUENCE [LARGE SCALE GENOMIC DNA]</scope>
    <source>
        <strain evidence="4 5">2016D-0077</strain>
    </source>
</reference>
<protein>
    <submittedName>
        <fullName evidence="4">DUF86 domain-containing protein</fullName>
    </submittedName>
</protein>
<dbReference type="GO" id="GO:0110001">
    <property type="term" value="C:toxin-antitoxin complex"/>
    <property type="evidence" value="ECO:0007669"/>
    <property type="project" value="InterPro"/>
</dbReference>
<evidence type="ECO:0000313" key="4">
    <source>
        <dbReference type="EMBL" id="QOQ86660.1"/>
    </source>
</evidence>
<proteinExistence type="predicted"/>
<evidence type="ECO:0000256" key="1">
    <source>
        <dbReference type="ARBA" id="ARBA00022649"/>
    </source>
</evidence>
<sequence length="185" mass="22075">MSKGITRLDRAIQKIEEIEEICELKGVDKALEDELLAKPAIMKHLDVIHQQFEKLEKDQEYEILSKFDKDELKGLRQVRNWSSHNYDNIKNQFVKNAIEVNLPKLKESIQEVLKETKKELCKNLEKNIDYFTKKQDVLMPQAKTDLIKNIKKEYEKLQEYKIELDKPYNDKIKNIIKKNSKENQR</sequence>
<name>A0A7M1LDX6_9BACT</name>
<dbReference type="Pfam" id="PF01934">
    <property type="entry name" value="HepT-like"/>
    <property type="match status" value="1"/>
</dbReference>
<keyword evidence="3" id="KW-0378">Hydrolase</keyword>
<evidence type="ECO:0000313" key="5">
    <source>
        <dbReference type="Proteomes" id="UP000594749"/>
    </source>
</evidence>
<keyword evidence="2" id="KW-0540">Nuclease</keyword>
<dbReference type="EMBL" id="CP063078">
    <property type="protein sequence ID" value="QOQ86660.1"/>
    <property type="molecule type" value="Genomic_DNA"/>
</dbReference>
<keyword evidence="1" id="KW-1277">Toxin-antitoxin system</keyword>
<dbReference type="Proteomes" id="UP000594749">
    <property type="component" value="Chromosome"/>
</dbReference>
<dbReference type="RefSeq" id="WP_025803840.1">
    <property type="nucleotide sequence ID" value="NZ_CP053842.1"/>
</dbReference>
<gene>
    <name evidence="4" type="ORF">IMC76_05380</name>
</gene>
<dbReference type="GO" id="GO:0004540">
    <property type="term" value="F:RNA nuclease activity"/>
    <property type="evidence" value="ECO:0007669"/>
    <property type="project" value="InterPro"/>
</dbReference>
<dbReference type="OrthoDB" id="5361675at2"/>